<dbReference type="AlphaFoldDB" id="A0A074L217"/>
<name>A0A074L217_9BACT</name>
<reference evidence="1 2" key="1">
    <citation type="submission" date="2014-04" db="EMBL/GenBank/DDBJ databases">
        <title>Characterization and application of a salt tolerant electro-active bacterium.</title>
        <authorList>
            <person name="Yang L."/>
            <person name="Wei S."/>
            <person name="Tay Q.X.M."/>
        </authorList>
    </citation>
    <scope>NUCLEOTIDE SEQUENCE [LARGE SCALE GENOMIC DNA]</scope>
    <source>
        <strain evidence="1 2">LY1</strain>
    </source>
</reference>
<organism evidence="1 2">
    <name type="scientific">Anditalea andensis</name>
    <dbReference type="NCBI Taxonomy" id="1048983"/>
    <lineage>
        <taxon>Bacteria</taxon>
        <taxon>Pseudomonadati</taxon>
        <taxon>Bacteroidota</taxon>
        <taxon>Cytophagia</taxon>
        <taxon>Cytophagales</taxon>
        <taxon>Cytophagaceae</taxon>
        <taxon>Anditalea</taxon>
    </lineage>
</organism>
<dbReference type="Proteomes" id="UP000027821">
    <property type="component" value="Unassembled WGS sequence"/>
</dbReference>
<keyword evidence="2" id="KW-1185">Reference proteome</keyword>
<proteinExistence type="predicted"/>
<dbReference type="EMBL" id="JMIH01000014">
    <property type="protein sequence ID" value="KEO75194.1"/>
    <property type="molecule type" value="Genomic_DNA"/>
</dbReference>
<dbReference type="STRING" id="1048983.EL17_05880"/>
<evidence type="ECO:0000313" key="2">
    <source>
        <dbReference type="Proteomes" id="UP000027821"/>
    </source>
</evidence>
<gene>
    <name evidence="1" type="ORF">EL17_05880</name>
</gene>
<sequence>MFHPVDRYLKNIIFTPMEVSGSISGHAAADHFKSMLQQLDGKYQPIRIISFGKHTLQHFLYPKMMHKRYMKRFPALFHCVEPMYRKK</sequence>
<evidence type="ECO:0000313" key="1">
    <source>
        <dbReference type="EMBL" id="KEO75194.1"/>
    </source>
</evidence>
<comment type="caution">
    <text evidence="1">The sequence shown here is derived from an EMBL/GenBank/DDBJ whole genome shotgun (WGS) entry which is preliminary data.</text>
</comment>
<dbReference type="OrthoDB" id="634374at2"/>
<protein>
    <submittedName>
        <fullName evidence="1">Uncharacterized protein</fullName>
    </submittedName>
</protein>
<accession>A0A074L217</accession>